<dbReference type="PANTHER" id="PTHR43130">
    <property type="entry name" value="ARAC-FAMILY TRANSCRIPTIONAL REGULATOR"/>
    <property type="match status" value="1"/>
</dbReference>
<dbReference type="InterPro" id="IPR029062">
    <property type="entry name" value="Class_I_gatase-like"/>
</dbReference>
<dbReference type="SMART" id="SM00342">
    <property type="entry name" value="HTH_ARAC"/>
    <property type="match status" value="1"/>
</dbReference>
<dbReference type="EMBL" id="JBHRSM010000015">
    <property type="protein sequence ID" value="MFC3086242.1"/>
    <property type="molecule type" value="Genomic_DNA"/>
</dbReference>
<dbReference type="CDD" id="cd03136">
    <property type="entry name" value="GATase1_AraC_ArgR_like"/>
    <property type="match status" value="1"/>
</dbReference>
<dbReference type="SUPFAM" id="SSF52317">
    <property type="entry name" value="Class I glutamine amidotransferase-like"/>
    <property type="match status" value="1"/>
</dbReference>
<keyword evidence="3" id="KW-0804">Transcription</keyword>
<dbReference type="Pfam" id="PF01965">
    <property type="entry name" value="DJ-1_PfpI"/>
    <property type="match status" value="1"/>
</dbReference>
<keyword evidence="6" id="KW-1185">Reference proteome</keyword>
<keyword evidence="1" id="KW-0805">Transcription regulation</keyword>
<dbReference type="Pfam" id="PF12833">
    <property type="entry name" value="HTH_18"/>
    <property type="match status" value="1"/>
</dbReference>
<dbReference type="PROSITE" id="PS00041">
    <property type="entry name" value="HTH_ARAC_FAMILY_1"/>
    <property type="match status" value="1"/>
</dbReference>
<dbReference type="InterPro" id="IPR018060">
    <property type="entry name" value="HTH_AraC"/>
</dbReference>
<evidence type="ECO:0000256" key="3">
    <source>
        <dbReference type="ARBA" id="ARBA00023163"/>
    </source>
</evidence>
<dbReference type="InterPro" id="IPR009057">
    <property type="entry name" value="Homeodomain-like_sf"/>
</dbReference>
<dbReference type="PANTHER" id="PTHR43130:SF3">
    <property type="entry name" value="HTH-TYPE TRANSCRIPTIONAL REGULATOR RV1931C"/>
    <property type="match status" value="1"/>
</dbReference>
<dbReference type="InterPro" id="IPR052158">
    <property type="entry name" value="INH-QAR"/>
</dbReference>
<comment type="caution">
    <text evidence="5">The sequence shown here is derived from an EMBL/GenBank/DDBJ whole genome shotgun (WGS) entry which is preliminary data.</text>
</comment>
<dbReference type="Proteomes" id="UP001595445">
    <property type="component" value="Unassembled WGS sequence"/>
</dbReference>
<name>A0ABV7DT14_9RHOB</name>
<organism evidence="5 6">
    <name type="scientific">Tabrizicola soli</name>
    <dbReference type="NCBI Taxonomy" id="2185115"/>
    <lineage>
        <taxon>Bacteria</taxon>
        <taxon>Pseudomonadati</taxon>
        <taxon>Pseudomonadota</taxon>
        <taxon>Alphaproteobacteria</taxon>
        <taxon>Rhodobacterales</taxon>
        <taxon>Paracoccaceae</taxon>
        <taxon>Tabrizicola</taxon>
    </lineage>
</organism>
<dbReference type="Gene3D" id="1.10.10.60">
    <property type="entry name" value="Homeodomain-like"/>
    <property type="match status" value="1"/>
</dbReference>
<dbReference type="InterPro" id="IPR020449">
    <property type="entry name" value="Tscrpt_reg_AraC-type_HTH"/>
</dbReference>
<dbReference type="PRINTS" id="PR00032">
    <property type="entry name" value="HTHARAC"/>
</dbReference>
<evidence type="ECO:0000259" key="4">
    <source>
        <dbReference type="PROSITE" id="PS01124"/>
    </source>
</evidence>
<dbReference type="InterPro" id="IPR018062">
    <property type="entry name" value="HTH_AraC-typ_CS"/>
</dbReference>
<dbReference type="SUPFAM" id="SSF46689">
    <property type="entry name" value="Homeodomain-like"/>
    <property type="match status" value="2"/>
</dbReference>
<dbReference type="PROSITE" id="PS01124">
    <property type="entry name" value="HTH_ARAC_FAMILY_2"/>
    <property type="match status" value="1"/>
</dbReference>
<evidence type="ECO:0000256" key="2">
    <source>
        <dbReference type="ARBA" id="ARBA00023125"/>
    </source>
</evidence>
<dbReference type="RefSeq" id="WP_197645329.1">
    <property type="nucleotide sequence ID" value="NZ_JAEACP010000014.1"/>
</dbReference>
<evidence type="ECO:0000313" key="6">
    <source>
        <dbReference type="Proteomes" id="UP001595445"/>
    </source>
</evidence>
<evidence type="ECO:0000313" key="5">
    <source>
        <dbReference type="EMBL" id="MFC3086242.1"/>
    </source>
</evidence>
<feature type="domain" description="HTH araC/xylS-type" evidence="4">
    <location>
        <begin position="215"/>
        <end position="313"/>
    </location>
</feature>
<protein>
    <submittedName>
        <fullName evidence="5">GlxA family transcriptional regulator</fullName>
    </submittedName>
</protein>
<gene>
    <name evidence="5" type="ORF">ACFOD6_09305</name>
</gene>
<sequence>MGPSHFIFLLLDGFPHISLSCAIEPLRLANHVAGAEIYRWSLASLDGGAVTASNGLSTPVGQGLMQLERREKLLIVAGDEALRDHGADLGAWLRTQRARGAILGGVCSGAYPLARAGLLSGREAAIHWAYHDAFSERFPNVRLTKSLYVADALHPTCSGGMATLDLLLHMIFQDHGRDLAVAVAEQLVCSGMRDGKSLQRFSAQFRHGVRNSLLARAIARMNENIETPMQAHELAGELGISCRQLERIFAKHLDVAPMRYWLELRLGRARNLLLQSEASVSEIAVACGFSSMSHFSKVFRTRFGYSPANERAVRAAEPAARVRQSG</sequence>
<accession>A0ABV7DT14</accession>
<dbReference type="InterPro" id="IPR002818">
    <property type="entry name" value="DJ-1/PfpI"/>
</dbReference>
<keyword evidence="2" id="KW-0238">DNA-binding</keyword>
<proteinExistence type="predicted"/>
<reference evidence="6" key="1">
    <citation type="journal article" date="2019" name="Int. J. Syst. Evol. Microbiol.">
        <title>The Global Catalogue of Microorganisms (GCM) 10K type strain sequencing project: providing services to taxonomists for standard genome sequencing and annotation.</title>
        <authorList>
            <consortium name="The Broad Institute Genomics Platform"/>
            <consortium name="The Broad Institute Genome Sequencing Center for Infectious Disease"/>
            <person name="Wu L."/>
            <person name="Ma J."/>
        </authorList>
    </citation>
    <scope>NUCLEOTIDE SEQUENCE [LARGE SCALE GENOMIC DNA]</scope>
    <source>
        <strain evidence="6">KCTC 62102</strain>
    </source>
</reference>
<dbReference type="Gene3D" id="3.40.50.880">
    <property type="match status" value="1"/>
</dbReference>
<evidence type="ECO:0000256" key="1">
    <source>
        <dbReference type="ARBA" id="ARBA00023015"/>
    </source>
</evidence>